<feature type="region of interest" description="Disordered" evidence="2">
    <location>
        <begin position="165"/>
        <end position="266"/>
    </location>
</feature>
<feature type="region of interest" description="Disordered" evidence="2">
    <location>
        <begin position="1011"/>
        <end position="1044"/>
    </location>
</feature>
<dbReference type="GO" id="GO:1904262">
    <property type="term" value="P:negative regulation of TORC1 signaling"/>
    <property type="evidence" value="ECO:0007669"/>
    <property type="project" value="TreeGrafter"/>
</dbReference>
<feature type="region of interest" description="Disordered" evidence="2">
    <location>
        <begin position="533"/>
        <end position="552"/>
    </location>
</feature>
<feature type="region of interest" description="Disordered" evidence="2">
    <location>
        <begin position="960"/>
        <end position="998"/>
    </location>
</feature>
<dbReference type="InterPro" id="IPR009348">
    <property type="entry name" value="NPR2-like"/>
</dbReference>
<keyword evidence="4" id="KW-1185">Reference proteome</keyword>
<evidence type="ECO:0000313" key="3">
    <source>
        <dbReference type="EMBL" id="KAK0550528.1"/>
    </source>
</evidence>
<feature type="compositionally biased region" description="Low complexity" evidence="2">
    <location>
        <begin position="88"/>
        <end position="106"/>
    </location>
</feature>
<feature type="region of interest" description="Disordered" evidence="2">
    <location>
        <begin position="424"/>
        <end position="474"/>
    </location>
</feature>
<gene>
    <name evidence="3" type="primary">NPR2</name>
    <name evidence="3" type="ORF">OC846_003632</name>
</gene>
<dbReference type="AlphaFoldDB" id="A0AAN6GPD5"/>
<dbReference type="Proteomes" id="UP001176517">
    <property type="component" value="Unassembled WGS sequence"/>
</dbReference>
<feature type="compositionally biased region" description="Polar residues" evidence="2">
    <location>
        <begin position="442"/>
        <end position="458"/>
    </location>
</feature>
<feature type="compositionally biased region" description="Low complexity" evidence="2">
    <location>
        <begin position="430"/>
        <end position="439"/>
    </location>
</feature>
<protein>
    <submittedName>
        <fullName evidence="3">Nitrogen permease regulator 2</fullName>
    </submittedName>
</protein>
<dbReference type="GO" id="GO:0010508">
    <property type="term" value="P:positive regulation of autophagy"/>
    <property type="evidence" value="ECO:0007669"/>
    <property type="project" value="TreeGrafter"/>
</dbReference>
<feature type="region of interest" description="Disordered" evidence="2">
    <location>
        <begin position="51"/>
        <end position="135"/>
    </location>
</feature>
<feature type="compositionally biased region" description="Low complexity" evidence="2">
    <location>
        <begin position="459"/>
        <end position="468"/>
    </location>
</feature>
<feature type="compositionally biased region" description="Polar residues" evidence="2">
    <location>
        <begin position="967"/>
        <end position="984"/>
    </location>
</feature>
<feature type="region of interest" description="Disordered" evidence="2">
    <location>
        <begin position="1066"/>
        <end position="1097"/>
    </location>
</feature>
<sequence length="1121" mass="120083">MSPVPGFLGGGGYSAGAPLDDESNAFLDIQAIFFAIFHPTHGPRVLFQMPEGSISQDDSQPLPSRSQPHHYLPPLSLEPITARDFATASSSSSSSPSSKKPAQQQQLPGAKRIPTTSRRSQHPAHHSQPTAPEPLFDFAPIQDYIIPKKHLCGRLVACTIRGRSATAKPTPNNHHNRHRSSKTNDRSSFSSSNRSASKVRSSSVSRYTTSDIEEDEVQATSNRLRSIDLDSHEDTEEESSSQPAAAPRSRSRPRQKQQDPTSLKRPARNYKVLGYPVFLSDEVRYARNDFRFNMCFVFDASADVRPYEPVVRKIARILTGLEESSSFLSNERNLPRVYGIIEQLYQDLNSYCESFVALPVAPHTSYVPPPLPPPVEASLATPSRGGTFLDLSLMTTAGTPTAGVAAHTGISSLFHAAANAPTSSVLRHPSSNATSANASPYLPSSNSGGASGAQPTNLSPSPSRISNIRGRRRGRTIDILKREGSASSPNATINAGAGAAIAEGADGAALTGSPLLTAAQRRTASLTALEAQRNKLQRSDSNHLHSSMSQELTPEQLEDAQLHEWESELPHGLGRTVRDAINVKLFPIYPNPPSANDWDVPVALLDLKKRVDANWDLTMAKIFPFIDGVNHVKRIAELADADLALTRQCMEHLLYYECIIMIDLFQYSNVYILRPLIASAATNESIQRECADYVIKPGKPRLPYSTLLSLYAKALRPGITVSQWMEDLDVDSMHLDVRRFVTFGVIKGFVRRVHRFPIYTPPRAGGRPFPLPMTMYPHGTQVHHNNEFSPLMPGLNPASLDGTRCDDELCVSLGLSWHQLERMLLTLGYAQHELAQEMAVNREREERMRIIAREKERATAEEAFRFGGGAAGASTVGSYAGGSGGPWSPLAWNPGSGGGGGGQATWINNTNRHQANSSNSSHHYGAYQGATTGAAGSGAGGGGGGGTYTSPWGTGFSPSSIDRRSSGAPTITPFTAHRSGTSSIGGVPPTRGRYPSDAGWGSASSFGAHMSGIFQPLGERGGGSARGSTSEASPSWTVPARADSTGSTLGAAAAAAAAAAVSVNGNVGGGANEAYDRNTGERLPANARPRSPSPVPGPDWSAIYSAARTCGHMGDVQIFLR</sequence>
<evidence type="ECO:0000256" key="2">
    <source>
        <dbReference type="SAM" id="MobiDB-lite"/>
    </source>
</evidence>
<reference evidence="3" key="1">
    <citation type="journal article" date="2023" name="PhytoFront">
        <title>Draft Genome Resources of Seven Strains of Tilletia horrida, Causal Agent of Kernel Smut of Rice.</title>
        <authorList>
            <person name="Khanal S."/>
            <person name="Antony Babu S."/>
            <person name="Zhou X.G."/>
        </authorList>
    </citation>
    <scope>NUCLEOTIDE SEQUENCE</scope>
    <source>
        <strain evidence="3">TX6</strain>
    </source>
</reference>
<dbReference type="GO" id="GO:0005774">
    <property type="term" value="C:vacuolar membrane"/>
    <property type="evidence" value="ECO:0007669"/>
    <property type="project" value="TreeGrafter"/>
</dbReference>
<dbReference type="PANTHER" id="PTHR12991">
    <property type="entry name" value="NITROGEN PERMEASE REGULATOR 2/TUMOR SUPPRESSOR CANDIDATE 4"/>
    <property type="match status" value="1"/>
</dbReference>
<feature type="compositionally biased region" description="Polar residues" evidence="2">
    <location>
        <begin position="53"/>
        <end position="66"/>
    </location>
</feature>
<dbReference type="EMBL" id="JAPDMZ010000091">
    <property type="protein sequence ID" value="KAK0550528.1"/>
    <property type="molecule type" value="Genomic_DNA"/>
</dbReference>
<accession>A0AAN6GPD5</accession>
<name>A0AAN6GPD5_9BASI</name>
<dbReference type="PANTHER" id="PTHR12991:SF10">
    <property type="entry name" value="GATOR COMPLEX PROTEIN NPRL2"/>
    <property type="match status" value="1"/>
</dbReference>
<feature type="compositionally biased region" description="Polar residues" evidence="2">
    <location>
        <begin position="1026"/>
        <end position="1036"/>
    </location>
</feature>
<evidence type="ECO:0000256" key="1">
    <source>
        <dbReference type="ARBA" id="ARBA00008433"/>
    </source>
</evidence>
<dbReference type="Pfam" id="PF06218">
    <property type="entry name" value="NPR2"/>
    <property type="match status" value="4"/>
</dbReference>
<feature type="compositionally biased region" description="Low complexity" evidence="2">
    <location>
        <begin position="186"/>
        <end position="210"/>
    </location>
</feature>
<comment type="caution">
    <text evidence="3">The sequence shown here is derived from an EMBL/GenBank/DDBJ whole genome shotgun (WGS) entry which is preliminary data.</text>
</comment>
<organism evidence="3 4">
    <name type="scientific">Tilletia horrida</name>
    <dbReference type="NCBI Taxonomy" id="155126"/>
    <lineage>
        <taxon>Eukaryota</taxon>
        <taxon>Fungi</taxon>
        <taxon>Dikarya</taxon>
        <taxon>Basidiomycota</taxon>
        <taxon>Ustilaginomycotina</taxon>
        <taxon>Exobasidiomycetes</taxon>
        <taxon>Tilletiales</taxon>
        <taxon>Tilletiaceae</taxon>
        <taxon>Tilletia</taxon>
    </lineage>
</organism>
<dbReference type="GO" id="GO:0005096">
    <property type="term" value="F:GTPase activator activity"/>
    <property type="evidence" value="ECO:0007669"/>
    <property type="project" value="TreeGrafter"/>
</dbReference>
<evidence type="ECO:0000313" key="4">
    <source>
        <dbReference type="Proteomes" id="UP001176517"/>
    </source>
</evidence>
<comment type="similarity">
    <text evidence="1">Belongs to the NPR2 family.</text>
</comment>
<proteinExistence type="inferred from homology"/>
<dbReference type="GO" id="GO:1990130">
    <property type="term" value="C:GATOR1 complex"/>
    <property type="evidence" value="ECO:0007669"/>
    <property type="project" value="TreeGrafter"/>
</dbReference>